<comment type="caution">
    <text evidence="2">The sequence shown here is derived from an EMBL/GenBank/DDBJ whole genome shotgun (WGS) entry which is preliminary data.</text>
</comment>
<gene>
    <name evidence="2" type="ORF">QGM71_17945</name>
</gene>
<dbReference type="Proteomes" id="UP001335737">
    <property type="component" value="Unassembled WGS sequence"/>
</dbReference>
<name>A0ABU6KJ69_9BACI</name>
<feature type="domain" description="General stress protein 17M-like" evidence="1">
    <location>
        <begin position="5"/>
        <end position="93"/>
    </location>
</feature>
<dbReference type="InterPro" id="IPR025889">
    <property type="entry name" value="GSP17M-like_dom"/>
</dbReference>
<dbReference type="EMBL" id="JARZFX010000013">
    <property type="protein sequence ID" value="MEC5425367.1"/>
    <property type="molecule type" value="Genomic_DNA"/>
</dbReference>
<evidence type="ECO:0000313" key="3">
    <source>
        <dbReference type="Proteomes" id="UP001335737"/>
    </source>
</evidence>
<reference evidence="2 3" key="1">
    <citation type="journal article" date="2024" name="Int. J. Syst. Evol. Microbiol.">
        <title>Virgibacillus tibetensis sp. nov., isolated from salt lake on the Tibetan Plateau of China.</title>
        <authorList>
            <person name="Phurbu D."/>
            <person name="Liu Z.-X."/>
            <person name="Wang R."/>
            <person name="Zheng Y.-Y."/>
            <person name="Liu H.-C."/>
            <person name="Zhou Y.-G."/>
            <person name="Yu Y.-J."/>
            <person name="Li A.-H."/>
        </authorList>
    </citation>
    <scope>NUCLEOTIDE SEQUENCE [LARGE SCALE GENOMIC DNA]</scope>
    <source>
        <strain evidence="2 3">C22-A2</strain>
    </source>
</reference>
<accession>A0ABU6KJ69</accession>
<proteinExistence type="predicted"/>
<keyword evidence="3" id="KW-1185">Reference proteome</keyword>
<sequence length="111" mass="12485">MTKHIIGSYNSVEEAVNKVLDLKIEGHRAEDITVITNRNNKDDIENHTDVQVKSGIPEKNSGSFTEKIKQIFTDDITNPYEQLIRLGIPEGQAKVNQGNLKSEKIIIVIDK</sequence>
<evidence type="ECO:0000313" key="2">
    <source>
        <dbReference type="EMBL" id="MEC5425367.1"/>
    </source>
</evidence>
<evidence type="ECO:0000259" key="1">
    <source>
        <dbReference type="Pfam" id="PF11181"/>
    </source>
</evidence>
<dbReference type="Pfam" id="PF11181">
    <property type="entry name" value="YflT"/>
    <property type="match status" value="1"/>
</dbReference>
<protein>
    <submittedName>
        <fullName evidence="2">General stress protein</fullName>
    </submittedName>
</protein>
<dbReference type="RefSeq" id="WP_327608910.1">
    <property type="nucleotide sequence ID" value="NZ_JARZFX010000013.1"/>
</dbReference>
<organism evidence="2 3">
    <name type="scientific">Virgibacillus tibetensis</name>
    <dbReference type="NCBI Taxonomy" id="3042313"/>
    <lineage>
        <taxon>Bacteria</taxon>
        <taxon>Bacillati</taxon>
        <taxon>Bacillota</taxon>
        <taxon>Bacilli</taxon>
        <taxon>Bacillales</taxon>
        <taxon>Bacillaceae</taxon>
        <taxon>Virgibacillus</taxon>
    </lineage>
</organism>